<reference evidence="2" key="1">
    <citation type="submission" date="2018-03" db="EMBL/GenBank/DDBJ databases">
        <title>Cross-interface Injection: A General Nanoliter Liquid Handling Method Applied to Single Cells Genome Amplification Automated Nanoliter Liquid Handling Applied to Single Cell Multiple Displacement Amplification.</title>
        <authorList>
            <person name="Yun J."/>
            <person name="Xu P."/>
            <person name="Xu J."/>
            <person name="Dai X."/>
            <person name="Wang Y."/>
            <person name="Zheng X."/>
            <person name="Cao C."/>
            <person name="Yi Q."/>
            <person name="Zhu Y."/>
            <person name="Wang L."/>
            <person name="Dong Z."/>
            <person name="Huang Y."/>
            <person name="Huang L."/>
            <person name="Du W."/>
        </authorList>
    </citation>
    <scope>NUCLEOTIDE SEQUENCE [LARGE SCALE GENOMIC DNA]</scope>
    <source>
        <strain evidence="2">Z-D3-2</strain>
    </source>
</reference>
<accession>A0A2T4CW41</accession>
<name>A0A2T4CW41_9GAMM</name>
<evidence type="ECO:0000256" key="1">
    <source>
        <dbReference type="SAM" id="Phobius"/>
    </source>
</evidence>
<evidence type="ECO:0000313" key="2">
    <source>
        <dbReference type="EMBL" id="PTB85755.1"/>
    </source>
</evidence>
<feature type="transmembrane region" description="Helical" evidence="1">
    <location>
        <begin position="37"/>
        <end position="57"/>
    </location>
</feature>
<keyword evidence="1" id="KW-1133">Transmembrane helix</keyword>
<proteinExistence type="predicted"/>
<gene>
    <name evidence="2" type="ORF">C9940_05015</name>
</gene>
<dbReference type="EMBL" id="PYVN01000089">
    <property type="protein sequence ID" value="PTB85755.1"/>
    <property type="molecule type" value="Genomic_DNA"/>
</dbReference>
<feature type="non-terminal residue" evidence="2">
    <location>
        <position position="108"/>
    </location>
</feature>
<sequence>MAQFDIDSLKNEFVHSTYALLMELVIRTNQSLLLKPFTFVTSFVAFLFGLVLTYFVAGKMAEMESVRLEAAYNVTFNQAVDAVVGKINAYEEMLRATRGLFYVSPDLS</sequence>
<keyword evidence="1" id="KW-0472">Membrane</keyword>
<protein>
    <submittedName>
        <fullName evidence="2">Uncharacterized protein</fullName>
    </submittedName>
</protein>
<dbReference type="AlphaFoldDB" id="A0A2T4CW41"/>
<comment type="caution">
    <text evidence="2">The sequence shown here is derived from an EMBL/GenBank/DDBJ whole genome shotgun (WGS) entry which is preliminary data.</text>
</comment>
<organism evidence="2">
    <name type="scientific">Pseudidiomarina aestuarii</name>
    <dbReference type="NCBI Taxonomy" id="624146"/>
    <lineage>
        <taxon>Bacteria</taxon>
        <taxon>Pseudomonadati</taxon>
        <taxon>Pseudomonadota</taxon>
        <taxon>Gammaproteobacteria</taxon>
        <taxon>Alteromonadales</taxon>
        <taxon>Idiomarinaceae</taxon>
        <taxon>Pseudidiomarina</taxon>
    </lineage>
</organism>
<keyword evidence="1" id="KW-0812">Transmembrane</keyword>